<name>A0ACB8E125_DERSI</name>
<dbReference type="Proteomes" id="UP000821865">
    <property type="component" value="Chromosome 1"/>
</dbReference>
<protein>
    <submittedName>
        <fullName evidence="1">Uncharacterized protein</fullName>
    </submittedName>
</protein>
<reference evidence="1" key="1">
    <citation type="submission" date="2020-05" db="EMBL/GenBank/DDBJ databases">
        <title>Large-scale comparative analyses of tick genomes elucidate their genetic diversity and vector capacities.</title>
        <authorList>
            <person name="Jia N."/>
            <person name="Wang J."/>
            <person name="Shi W."/>
            <person name="Du L."/>
            <person name="Sun Y."/>
            <person name="Zhan W."/>
            <person name="Jiang J."/>
            <person name="Wang Q."/>
            <person name="Zhang B."/>
            <person name="Ji P."/>
            <person name="Sakyi L.B."/>
            <person name="Cui X."/>
            <person name="Yuan T."/>
            <person name="Jiang B."/>
            <person name="Yang W."/>
            <person name="Lam T.T.-Y."/>
            <person name="Chang Q."/>
            <person name="Ding S."/>
            <person name="Wang X."/>
            <person name="Zhu J."/>
            <person name="Ruan X."/>
            <person name="Zhao L."/>
            <person name="Wei J."/>
            <person name="Que T."/>
            <person name="Du C."/>
            <person name="Cheng J."/>
            <person name="Dai P."/>
            <person name="Han X."/>
            <person name="Huang E."/>
            <person name="Gao Y."/>
            <person name="Liu J."/>
            <person name="Shao H."/>
            <person name="Ye R."/>
            <person name="Li L."/>
            <person name="Wei W."/>
            <person name="Wang X."/>
            <person name="Wang C."/>
            <person name="Yang T."/>
            <person name="Huo Q."/>
            <person name="Li W."/>
            <person name="Guo W."/>
            <person name="Chen H."/>
            <person name="Zhou L."/>
            <person name="Ni X."/>
            <person name="Tian J."/>
            <person name="Zhou Y."/>
            <person name="Sheng Y."/>
            <person name="Liu T."/>
            <person name="Pan Y."/>
            <person name="Xia L."/>
            <person name="Li J."/>
            <person name="Zhao F."/>
            <person name="Cao W."/>
        </authorList>
    </citation>
    <scope>NUCLEOTIDE SEQUENCE</scope>
    <source>
        <strain evidence="1">Dsil-2018</strain>
    </source>
</reference>
<dbReference type="EMBL" id="CM023470">
    <property type="protein sequence ID" value="KAH7980225.1"/>
    <property type="molecule type" value="Genomic_DNA"/>
</dbReference>
<evidence type="ECO:0000313" key="2">
    <source>
        <dbReference type="Proteomes" id="UP000821865"/>
    </source>
</evidence>
<evidence type="ECO:0000313" key="1">
    <source>
        <dbReference type="EMBL" id="KAH7980225.1"/>
    </source>
</evidence>
<proteinExistence type="predicted"/>
<gene>
    <name evidence="1" type="ORF">HPB49_013941</name>
</gene>
<sequence length="387" mass="42499">MRPSLPLDEPPNKITRPLYSCAARSPELSAASPGAGRRRRVLDQLLFLLRSGFSFNFVRTDASVAGTVSKAMTDVPPPLPPRLGAGLQAERRSAASDHLHMTLPGLSSGSDVDDMESDGGYTVATKRRLKRKLPRTSSDQAGYTCDASFGGVGPTVEFIDTAHRWFVLMDVSNCTRDIQQNNGDSKQFESASDERLLWLETSFLDYLVGLKSQCLAKNFLTKETYEGLRWFPIEASLPGDAADSSGERAARASSVLVISFGSSSKGLYGAILEITSYLRPCAASNVEEESFLGMVNIKRRKSKSFTTSPTEAQTPIKRNSISLQQHARLPAHKVNEMRMLHEHKTDEEDANVELRCEGSRLKDVIKRKGLQHKTSSCKNKSIPSNGS</sequence>
<comment type="caution">
    <text evidence="1">The sequence shown here is derived from an EMBL/GenBank/DDBJ whole genome shotgun (WGS) entry which is preliminary data.</text>
</comment>
<organism evidence="1 2">
    <name type="scientific">Dermacentor silvarum</name>
    <name type="common">Tick</name>
    <dbReference type="NCBI Taxonomy" id="543639"/>
    <lineage>
        <taxon>Eukaryota</taxon>
        <taxon>Metazoa</taxon>
        <taxon>Ecdysozoa</taxon>
        <taxon>Arthropoda</taxon>
        <taxon>Chelicerata</taxon>
        <taxon>Arachnida</taxon>
        <taxon>Acari</taxon>
        <taxon>Parasitiformes</taxon>
        <taxon>Ixodida</taxon>
        <taxon>Ixodoidea</taxon>
        <taxon>Ixodidae</taxon>
        <taxon>Rhipicephalinae</taxon>
        <taxon>Dermacentor</taxon>
    </lineage>
</organism>
<accession>A0ACB8E125</accession>
<keyword evidence="2" id="KW-1185">Reference proteome</keyword>